<feature type="compositionally biased region" description="Basic and acidic residues" evidence="2">
    <location>
        <begin position="741"/>
        <end position="759"/>
    </location>
</feature>
<feature type="compositionally biased region" description="Basic and acidic residues" evidence="2">
    <location>
        <begin position="504"/>
        <end position="519"/>
    </location>
</feature>
<proteinExistence type="predicted"/>
<evidence type="ECO:0000256" key="1">
    <source>
        <dbReference type="SAM" id="Coils"/>
    </source>
</evidence>
<keyword evidence="1" id="KW-0175">Coiled coil</keyword>
<sequence>MASDVHNPDKSNNDQFKNSNSSLPLVGEKIMKWRISTQDKYLVGDEQVEARGNIKRNHSSAKAAGIDPKDTKKAIDHLQAKRRKFEGSSSNRSKRMTSGSFLLPDILTTSSSLARYSVQDPILSNSRNSDERVYTNICSSKIKNVEDVSPNLKKGNAIGKNEIINSHTENSKLNQNYPKNIEFNTSKGKKIELDDESMQIINIALNLSKNRRVASSQAILRPSILNGNVENISDASLQSLTKQQRRATRKSSSKFDGPKRAFSLSSQANENATNRLPSIILNSHSEQAFKYNFSPSTLARSKKAKIYFELMAQYRRLLNFVPPLRTCSDRSEKAKNSISALLDNHENLESSSSQIRTRHTNHLGRDYNPLQYIRNRRLRARISKTINGEAEGFGDVENVSVWIDSVAKYVSSGEYQDRINFSLPKFPLQTYEKSGSNFPVRDNSDKHQESSTKVKRPRIDWIVNPCDLIADLYWVEQGENKKLIEDRFGNTIFDEEIESRKPIIHDNKKKDKDKDKKISPEINQQGSRLDLSIETEMPVIKSSKPELHEAAYDSTHKSIQGFHNFKNAVYIDHSPNRREKHQAKSQIRSGSSSQSLSSSKGSGHRKYRHSAKHKKVYPVLSSEKQVNKLTFKKDSRVDDSFYEAGLGRDSYESQMLYMNSHPEYQNQKIPNSLVDLSKEDSQNNHVYNFNNPTHRFSGEYRESTSESTLPSSSWGRTKKFKGSRINIIKPAFPKAHNLNARRSDEREDLESKRQSDSRTRMNLNTSLRRPKKDLLIPEKISNKVVLEREKAEKNLENLKRARPESERLSGIRGLLRNARNPISRLTDYLWRKDVNSYPTSFSTDDFDLEDLDTHRPKVEELSTSLNVTHNQSLRENANGLMNKKSSSLFNQETFPITSHDNFIFENQPELATIHKTPKREFNESTRQDKLQIEFNNNSSKLSLDQRRFSDSASSNSSVNLESCYSTTTNANSGLNVVVGATNISRKLHPTGNLSSLGYSNQRNQDAWQNYESKIKLNHNFMLGKEIARVRTLLISSGIKAKEIKRRAEIKKDLTADENSSYVDVAALTQRPLARVSKIQKHKLAVQIISEDINRSLYVWNTTSEMLIRKTIKSLKHRIISLRTEITENLTPLTRLAADEADSLSQNLITDHRLAVTQIADQITQLKRRRKARFRWLGRGWWIMLEWVLIGIMWWVWFIVVITRIVLGTAKIVIGAIKWLVWL</sequence>
<keyword evidence="3" id="KW-0472">Membrane</keyword>
<dbReference type="STRING" id="52586.A0A0B1P0J2"/>
<dbReference type="Proteomes" id="UP000030854">
    <property type="component" value="Unassembled WGS sequence"/>
</dbReference>
<accession>A0A0B1P0J2</accession>
<feature type="region of interest" description="Disordered" evidence="2">
    <location>
        <begin position="504"/>
        <end position="533"/>
    </location>
</feature>
<feature type="compositionally biased region" description="Low complexity" evidence="2">
    <location>
        <begin position="589"/>
        <end position="601"/>
    </location>
</feature>
<feature type="region of interest" description="Disordered" evidence="2">
    <location>
        <begin position="1"/>
        <end position="21"/>
    </location>
</feature>
<dbReference type="PANTHER" id="PTHR38426">
    <property type="entry name" value="MAINTENANCE OF TELOMERE CAPPING PROTEIN 4"/>
    <property type="match status" value="1"/>
</dbReference>
<dbReference type="InterPro" id="IPR038769">
    <property type="entry name" value="MTC4"/>
</dbReference>
<protein>
    <submittedName>
        <fullName evidence="4">Uncharacterized protein</fullName>
    </submittedName>
</protein>
<dbReference type="PANTHER" id="PTHR38426:SF1">
    <property type="entry name" value="MAINTENANCE OF TELOMERE CAPPING PROTEIN 4"/>
    <property type="match status" value="1"/>
</dbReference>
<feature type="region of interest" description="Disordered" evidence="2">
    <location>
        <begin position="690"/>
        <end position="715"/>
    </location>
</feature>
<keyword evidence="3" id="KW-0812">Transmembrane</keyword>
<feature type="coiled-coil region" evidence="1">
    <location>
        <begin position="781"/>
        <end position="808"/>
    </location>
</feature>
<feature type="transmembrane region" description="Helical" evidence="3">
    <location>
        <begin position="1175"/>
        <end position="1195"/>
    </location>
</feature>
<feature type="region of interest" description="Disordered" evidence="2">
    <location>
        <begin position="576"/>
        <end position="615"/>
    </location>
</feature>
<feature type="region of interest" description="Disordered" evidence="2">
    <location>
        <begin position="734"/>
        <end position="761"/>
    </location>
</feature>
<dbReference type="EMBL" id="JNVN01004494">
    <property type="protein sequence ID" value="KHJ30314.1"/>
    <property type="molecule type" value="Genomic_DNA"/>
</dbReference>
<evidence type="ECO:0000313" key="4">
    <source>
        <dbReference type="EMBL" id="KHJ30314.1"/>
    </source>
</evidence>
<feature type="region of interest" description="Disordered" evidence="2">
    <location>
        <begin position="241"/>
        <end position="268"/>
    </location>
</feature>
<keyword evidence="3" id="KW-1133">Transmembrane helix</keyword>
<name>A0A0B1P0J2_UNCNE</name>
<dbReference type="OMA" id="RRPRMDW"/>
<organism evidence="4 5">
    <name type="scientific">Uncinula necator</name>
    <name type="common">Grape powdery mildew</name>
    <dbReference type="NCBI Taxonomy" id="52586"/>
    <lineage>
        <taxon>Eukaryota</taxon>
        <taxon>Fungi</taxon>
        <taxon>Dikarya</taxon>
        <taxon>Ascomycota</taxon>
        <taxon>Pezizomycotina</taxon>
        <taxon>Leotiomycetes</taxon>
        <taxon>Erysiphales</taxon>
        <taxon>Erysiphaceae</taxon>
        <taxon>Erysiphe</taxon>
    </lineage>
</organism>
<gene>
    <name evidence="4" type="ORF">EV44_g5765</name>
</gene>
<feature type="compositionally biased region" description="Basic residues" evidence="2">
    <location>
        <begin position="602"/>
        <end position="615"/>
    </location>
</feature>
<evidence type="ECO:0000256" key="3">
    <source>
        <dbReference type="SAM" id="Phobius"/>
    </source>
</evidence>
<keyword evidence="5" id="KW-1185">Reference proteome</keyword>
<reference evidence="4 5" key="1">
    <citation type="journal article" date="2014" name="BMC Genomics">
        <title>Adaptive genomic structural variation in the grape powdery mildew pathogen, Erysiphe necator.</title>
        <authorList>
            <person name="Jones L."/>
            <person name="Riaz S."/>
            <person name="Morales-Cruz A."/>
            <person name="Amrine K.C."/>
            <person name="McGuire B."/>
            <person name="Gubler W.D."/>
            <person name="Walker M.A."/>
            <person name="Cantu D."/>
        </authorList>
    </citation>
    <scope>NUCLEOTIDE SEQUENCE [LARGE SCALE GENOMIC DNA]</scope>
    <source>
        <strain evidence="5">c</strain>
    </source>
</reference>
<evidence type="ECO:0000313" key="5">
    <source>
        <dbReference type="Proteomes" id="UP000030854"/>
    </source>
</evidence>
<feature type="compositionally biased region" description="Basic residues" evidence="2">
    <location>
        <begin position="243"/>
        <end position="252"/>
    </location>
</feature>
<feature type="compositionally biased region" description="Basic and acidic residues" evidence="2">
    <location>
        <begin position="1"/>
        <end position="12"/>
    </location>
</feature>
<dbReference type="AlphaFoldDB" id="A0A0B1P0J2"/>
<evidence type="ECO:0000256" key="2">
    <source>
        <dbReference type="SAM" id="MobiDB-lite"/>
    </source>
</evidence>
<dbReference type="HOGENOM" id="CLU_002712_0_0_1"/>
<comment type="caution">
    <text evidence="4">The sequence shown here is derived from an EMBL/GenBank/DDBJ whole genome shotgun (WGS) entry which is preliminary data.</text>
</comment>